<dbReference type="Proteomes" id="UP000242869">
    <property type="component" value="Unassembled WGS sequence"/>
</dbReference>
<dbReference type="PANTHER" id="PTHR30399">
    <property type="entry name" value="UNCHARACTERIZED PROTEIN YGJP"/>
    <property type="match status" value="1"/>
</dbReference>
<name>A0A1I5CA45_9NEIS</name>
<dbReference type="AlphaFoldDB" id="A0A1I5CA45"/>
<reference evidence="3" key="1">
    <citation type="submission" date="2016-10" db="EMBL/GenBank/DDBJ databases">
        <authorList>
            <person name="Varghese N."/>
            <person name="Submissions S."/>
        </authorList>
    </citation>
    <scope>NUCLEOTIDE SEQUENCE [LARGE SCALE GENOMIC DNA]</scope>
    <source>
        <strain evidence="3">DSM 6150</strain>
    </source>
</reference>
<protein>
    <recommendedName>
        <fullName evidence="1">YgjP-like metallopeptidase domain-containing protein</fullName>
    </recommendedName>
</protein>
<accession>A0A1I5CA45</accession>
<dbReference type="RefSeq" id="WP_091196706.1">
    <property type="nucleotide sequence ID" value="NZ_FOVE01000019.1"/>
</dbReference>
<gene>
    <name evidence="2" type="ORF">SAMN05660284_02355</name>
</gene>
<dbReference type="Gene3D" id="3.30.2010.10">
    <property type="entry name" value="Metalloproteases ('zincins'), catalytic domain"/>
    <property type="match status" value="1"/>
</dbReference>
<sequence>MAAHKLSDAREQFKAFYRQKGQERIPERLRRYQPMLGVQVPGIRVMELGHRWGSCSADGTLNFHWRTMLLPLKVLDYIVVHELAHRLEPTHSRHFWDAVERALPDYERAVSWLRQHGAGAGL</sequence>
<dbReference type="InterPro" id="IPR002725">
    <property type="entry name" value="YgjP-like_metallopeptidase"/>
</dbReference>
<evidence type="ECO:0000259" key="1">
    <source>
        <dbReference type="Pfam" id="PF01863"/>
    </source>
</evidence>
<dbReference type="InterPro" id="IPR053136">
    <property type="entry name" value="UTP_pyrophosphatase-like"/>
</dbReference>
<dbReference type="OrthoDB" id="9811177at2"/>
<organism evidence="2 3">
    <name type="scientific">Formivibrio citricus</name>
    <dbReference type="NCBI Taxonomy" id="83765"/>
    <lineage>
        <taxon>Bacteria</taxon>
        <taxon>Pseudomonadati</taxon>
        <taxon>Pseudomonadota</taxon>
        <taxon>Betaproteobacteria</taxon>
        <taxon>Neisseriales</taxon>
        <taxon>Chitinibacteraceae</taxon>
        <taxon>Formivibrio</taxon>
    </lineage>
</organism>
<dbReference type="EMBL" id="FOVE01000019">
    <property type="protein sequence ID" value="SFN83837.1"/>
    <property type="molecule type" value="Genomic_DNA"/>
</dbReference>
<dbReference type="PANTHER" id="PTHR30399:SF1">
    <property type="entry name" value="UTP PYROPHOSPHATASE"/>
    <property type="match status" value="1"/>
</dbReference>
<proteinExistence type="predicted"/>
<keyword evidence="3" id="KW-1185">Reference proteome</keyword>
<dbReference type="Pfam" id="PF01863">
    <property type="entry name" value="YgjP-like"/>
    <property type="match status" value="1"/>
</dbReference>
<dbReference type="STRING" id="83765.SAMN05660284_02355"/>
<evidence type="ECO:0000313" key="2">
    <source>
        <dbReference type="EMBL" id="SFN83837.1"/>
    </source>
</evidence>
<evidence type="ECO:0000313" key="3">
    <source>
        <dbReference type="Proteomes" id="UP000242869"/>
    </source>
</evidence>
<dbReference type="CDD" id="cd07344">
    <property type="entry name" value="M48_yhfN_like"/>
    <property type="match status" value="1"/>
</dbReference>
<feature type="domain" description="YgjP-like metallopeptidase" evidence="1">
    <location>
        <begin position="7"/>
        <end position="116"/>
    </location>
</feature>